<dbReference type="PANTHER" id="PTHR21257:SF38">
    <property type="entry name" value="7-DEHYDROCHOLESTEROL REDUCTASE"/>
    <property type="match status" value="1"/>
</dbReference>
<feature type="transmembrane region" description="Helical" evidence="23">
    <location>
        <begin position="220"/>
        <end position="238"/>
    </location>
</feature>
<comment type="caution">
    <text evidence="23">Lacks conserved residue(s) required for the propagation of feature annotation.</text>
</comment>
<dbReference type="GO" id="GO:0016132">
    <property type="term" value="P:brassinosteroid biosynthetic process"/>
    <property type="evidence" value="ECO:0007669"/>
    <property type="project" value="TreeGrafter"/>
</dbReference>
<dbReference type="RefSeq" id="XP_024703858.1">
    <property type="nucleotide sequence ID" value="XM_024844415.1"/>
</dbReference>
<comment type="pathway">
    <text evidence="2">Steroid biosynthesis; cholesterol biosynthesis.</text>
</comment>
<reference evidence="24 25" key="1">
    <citation type="submission" date="2016-12" db="EMBL/GenBank/DDBJ databases">
        <title>The genomes of Aspergillus section Nigri reveals drivers in fungal speciation.</title>
        <authorList>
            <consortium name="DOE Joint Genome Institute"/>
            <person name="Vesth T.C."/>
            <person name="Nybo J."/>
            <person name="Theobald S."/>
            <person name="Brandl J."/>
            <person name="Frisvad J.C."/>
            <person name="Nielsen K.F."/>
            <person name="Lyhne E.K."/>
            <person name="Kogle M.E."/>
            <person name="Kuo A."/>
            <person name="Riley R."/>
            <person name="Clum A."/>
            <person name="Nolan M."/>
            <person name="Lipzen A."/>
            <person name="Salamov A."/>
            <person name="Henrissat B."/>
            <person name="Wiebenga A."/>
            <person name="De Vries R.P."/>
            <person name="Grigoriev I.V."/>
            <person name="Mortensen U.H."/>
            <person name="Andersen M.R."/>
            <person name="Baker S.E."/>
        </authorList>
    </citation>
    <scope>NUCLEOTIDE SEQUENCE [LARGE SCALE GENOMIC DNA]</scope>
    <source>
        <strain evidence="24 25">IBT 23096</strain>
    </source>
</reference>
<evidence type="ECO:0000256" key="14">
    <source>
        <dbReference type="ARBA" id="ARBA00023098"/>
    </source>
</evidence>
<keyword evidence="8" id="KW-0256">Endoplasmic reticulum</keyword>
<feature type="transmembrane region" description="Helical" evidence="23">
    <location>
        <begin position="12"/>
        <end position="40"/>
    </location>
</feature>
<evidence type="ECO:0000256" key="13">
    <source>
        <dbReference type="ARBA" id="ARBA00023011"/>
    </source>
</evidence>
<dbReference type="VEuPathDB" id="FungiDB:P170DRAFT_360512"/>
<evidence type="ECO:0000256" key="12">
    <source>
        <dbReference type="ARBA" id="ARBA00023002"/>
    </source>
</evidence>
<dbReference type="Gene3D" id="1.20.120.1630">
    <property type="match status" value="1"/>
</dbReference>
<comment type="similarity">
    <text evidence="3 23">Belongs to the ERG4/ERG24 family.</text>
</comment>
<evidence type="ECO:0000256" key="1">
    <source>
        <dbReference type="ARBA" id="ARBA00004477"/>
    </source>
</evidence>
<feature type="transmembrane region" description="Helical" evidence="23">
    <location>
        <begin position="250"/>
        <end position="272"/>
    </location>
</feature>
<evidence type="ECO:0000256" key="8">
    <source>
        <dbReference type="ARBA" id="ARBA00022824"/>
    </source>
</evidence>
<keyword evidence="11 23" id="KW-1133">Transmembrane helix</keyword>
<keyword evidence="15 23" id="KW-0472">Membrane</keyword>
<keyword evidence="9" id="KW-0521">NADP</keyword>
<dbReference type="InterPro" id="IPR001171">
    <property type="entry name" value="ERG24_DHCR-like"/>
</dbReference>
<dbReference type="EC" id="1.3.1.21" evidence="18"/>
<proteinExistence type="inferred from homology"/>
<evidence type="ECO:0000256" key="18">
    <source>
        <dbReference type="ARBA" id="ARBA00038851"/>
    </source>
</evidence>
<keyword evidence="16 23" id="KW-1207">Sterol metabolism</keyword>
<evidence type="ECO:0000256" key="6">
    <source>
        <dbReference type="ARBA" id="ARBA00022692"/>
    </source>
</evidence>
<evidence type="ECO:0000256" key="22">
    <source>
        <dbReference type="ARBA" id="ARBA00047826"/>
    </source>
</evidence>
<dbReference type="PROSITE" id="PS01017">
    <property type="entry name" value="STEROL_REDUCT_1"/>
    <property type="match status" value="1"/>
</dbReference>
<comment type="catalytic activity">
    <reaction evidence="21">
        <text>cholesterol + NADP(+) = 7-dehydrocholesterol + NADPH + H(+)</text>
        <dbReference type="Rhea" id="RHEA:23984"/>
        <dbReference type="ChEBI" id="CHEBI:15378"/>
        <dbReference type="ChEBI" id="CHEBI:16113"/>
        <dbReference type="ChEBI" id="CHEBI:17759"/>
        <dbReference type="ChEBI" id="CHEBI:57783"/>
        <dbReference type="ChEBI" id="CHEBI:58349"/>
        <dbReference type="EC" id="1.3.1.21"/>
    </reaction>
    <physiologicalReaction direction="right-to-left" evidence="21">
        <dbReference type="Rhea" id="RHEA:23986"/>
    </physiologicalReaction>
</comment>
<evidence type="ECO:0000256" key="19">
    <source>
        <dbReference type="ARBA" id="ARBA00039984"/>
    </source>
</evidence>
<keyword evidence="6 23" id="KW-0812">Transmembrane</keyword>
<accession>A0A2I2G6Q8</accession>
<evidence type="ECO:0000256" key="10">
    <source>
        <dbReference type="ARBA" id="ARBA00022955"/>
    </source>
</evidence>
<dbReference type="GO" id="GO:0047598">
    <property type="term" value="F:7-dehydrocholesterol reductase activity"/>
    <property type="evidence" value="ECO:0007669"/>
    <property type="project" value="UniProtKB-EC"/>
</dbReference>
<evidence type="ECO:0000256" key="20">
    <source>
        <dbReference type="ARBA" id="ARBA00042688"/>
    </source>
</evidence>
<feature type="transmembrane region" description="Helical" evidence="23">
    <location>
        <begin position="61"/>
        <end position="82"/>
    </location>
</feature>
<dbReference type="FunFam" id="1.20.120.1630:FF:000004">
    <property type="entry name" value="7-dehydrocholesterol reductase"/>
    <property type="match status" value="1"/>
</dbReference>
<evidence type="ECO:0000256" key="9">
    <source>
        <dbReference type="ARBA" id="ARBA00022857"/>
    </source>
</evidence>
<gene>
    <name evidence="24" type="ORF">P170DRAFT_360512</name>
</gene>
<name>A0A2I2G6Q8_9EURO</name>
<evidence type="ECO:0000256" key="21">
    <source>
        <dbReference type="ARBA" id="ARBA00047795"/>
    </source>
</evidence>
<feature type="transmembrane region" description="Helical" evidence="23">
    <location>
        <begin position="94"/>
        <end position="114"/>
    </location>
</feature>
<evidence type="ECO:0000256" key="15">
    <source>
        <dbReference type="ARBA" id="ARBA00023136"/>
    </source>
</evidence>
<dbReference type="OrthoDB" id="5326588at2759"/>
<comment type="subcellular location">
    <subcellularLocation>
        <location evidence="1">Endoplasmic reticulum membrane</location>
        <topology evidence="1">Multi-pass membrane protein</topology>
    </subcellularLocation>
</comment>
<dbReference type="InterPro" id="IPR018083">
    <property type="entry name" value="Sterol_reductase_CS"/>
</dbReference>
<evidence type="ECO:0000256" key="16">
    <source>
        <dbReference type="ARBA" id="ARBA00023166"/>
    </source>
</evidence>
<dbReference type="AlphaFoldDB" id="A0A2I2G6Q8"/>
<keyword evidence="14 23" id="KW-0443">Lipid metabolism</keyword>
<keyword evidence="5" id="KW-0153">Cholesterol metabolism</keyword>
<keyword evidence="12 23" id="KW-0560">Oxidoreductase</keyword>
<dbReference type="GeneID" id="36552115"/>
<evidence type="ECO:0000313" key="24">
    <source>
        <dbReference type="EMBL" id="PLB48556.1"/>
    </source>
</evidence>
<evidence type="ECO:0000313" key="25">
    <source>
        <dbReference type="Proteomes" id="UP000234275"/>
    </source>
</evidence>
<organism evidence="24 25">
    <name type="scientific">Aspergillus steynii IBT 23096</name>
    <dbReference type="NCBI Taxonomy" id="1392250"/>
    <lineage>
        <taxon>Eukaryota</taxon>
        <taxon>Fungi</taxon>
        <taxon>Dikarya</taxon>
        <taxon>Ascomycota</taxon>
        <taxon>Pezizomycotina</taxon>
        <taxon>Eurotiomycetes</taxon>
        <taxon>Eurotiomycetidae</taxon>
        <taxon>Eurotiales</taxon>
        <taxon>Aspergillaceae</taxon>
        <taxon>Aspergillus</taxon>
        <taxon>Aspergillus subgen. Circumdati</taxon>
    </lineage>
</organism>
<dbReference type="PANTHER" id="PTHR21257">
    <property type="entry name" value="DELTA(14)-STEROL REDUCTASE"/>
    <property type="match status" value="1"/>
</dbReference>
<evidence type="ECO:0000256" key="3">
    <source>
        <dbReference type="ARBA" id="ARBA00005402"/>
    </source>
</evidence>
<evidence type="ECO:0000256" key="17">
    <source>
        <dbReference type="ARBA" id="ARBA00023221"/>
    </source>
</evidence>
<feature type="transmembrane region" description="Helical" evidence="23">
    <location>
        <begin position="182"/>
        <end position="200"/>
    </location>
</feature>
<evidence type="ECO:0000256" key="2">
    <source>
        <dbReference type="ARBA" id="ARBA00004770"/>
    </source>
</evidence>
<keyword evidence="7" id="KW-0152">Cholesterol biosynthesis</keyword>
<comment type="catalytic activity">
    <reaction evidence="22">
        <text>7-dehydrodesmosterol + NADPH + H(+) = desmosterol + NADP(+)</text>
        <dbReference type="Rhea" id="RHEA:46740"/>
        <dbReference type="ChEBI" id="CHEBI:15378"/>
        <dbReference type="ChEBI" id="CHEBI:17737"/>
        <dbReference type="ChEBI" id="CHEBI:27910"/>
        <dbReference type="ChEBI" id="CHEBI:57783"/>
        <dbReference type="ChEBI" id="CHEBI:58349"/>
    </reaction>
    <physiologicalReaction direction="left-to-right" evidence="22">
        <dbReference type="Rhea" id="RHEA:46741"/>
    </physiologicalReaction>
</comment>
<evidence type="ECO:0000256" key="4">
    <source>
        <dbReference type="ARBA" id="ARBA00022516"/>
    </source>
</evidence>
<evidence type="ECO:0000256" key="11">
    <source>
        <dbReference type="ARBA" id="ARBA00022989"/>
    </source>
</evidence>
<evidence type="ECO:0000256" key="7">
    <source>
        <dbReference type="ARBA" id="ARBA00022778"/>
    </source>
</evidence>
<comment type="caution">
    <text evidence="24">The sequence shown here is derived from an EMBL/GenBank/DDBJ whole genome shotgun (WGS) entry which is preliminary data.</text>
</comment>
<keyword evidence="10 23" id="KW-0752">Steroid biosynthesis</keyword>
<sequence length="393" mass="44250">MLKYFLAEGPSVFTVILCQAFDGVALVGYMGWVAFQCLLYTGLPGRICKGHTTPAGYLLSYRANGLLAFGISVLVAVGLSVGNVVDPAIIAANWGSLLLVGNIYGFLLCILFYIKASLFPSHPKDRKFTVGSLFYDLYMGVELNPRFGKFWDMKLFHIGRTGMISWVMIDLSFTVYQYRLHGYITSSIMVVDILHLLYVADFFFREDRYLRTLDIQHDHFGFYFAWGSSAFLPAIYTLQAQFLARKPVHLHPTAAAAILATGVGGYLIYCSANEQKHIARKTRGNCIIAGGKPKVMRCSYQTANGVKHESLLLCSGWWGYVRHANYLGDLILSYAMCAPCGTTHLLPWTYAIFMTIILAHRCLRDEKRCLAKYGSSWERYCSQVRWRILPGVF</sequence>
<keyword evidence="17 23" id="KW-0753">Steroid metabolism</keyword>
<protein>
    <recommendedName>
        <fullName evidence="19">7-dehydrocholesterol reductase</fullName>
        <ecNumber evidence="18">1.3.1.21</ecNumber>
    </recommendedName>
    <alternativeName>
        <fullName evidence="20">Sterol Delta(7)-reductase</fullName>
    </alternativeName>
</protein>
<dbReference type="STRING" id="1392250.A0A2I2G6Q8"/>
<keyword evidence="13 23" id="KW-0756">Sterol biosynthesis</keyword>
<evidence type="ECO:0000256" key="5">
    <source>
        <dbReference type="ARBA" id="ARBA00022548"/>
    </source>
</evidence>
<dbReference type="GO" id="GO:0005789">
    <property type="term" value="C:endoplasmic reticulum membrane"/>
    <property type="evidence" value="ECO:0007669"/>
    <property type="project" value="UniProtKB-SubCell"/>
</dbReference>
<dbReference type="GO" id="GO:0006695">
    <property type="term" value="P:cholesterol biosynthetic process"/>
    <property type="evidence" value="ECO:0007669"/>
    <property type="project" value="UniProtKB-KW"/>
</dbReference>
<dbReference type="EMBL" id="MSFO01000005">
    <property type="protein sequence ID" value="PLB48556.1"/>
    <property type="molecule type" value="Genomic_DNA"/>
</dbReference>
<evidence type="ECO:0000256" key="23">
    <source>
        <dbReference type="RuleBase" id="RU369120"/>
    </source>
</evidence>
<keyword evidence="4 23" id="KW-0444">Lipid biosynthesis</keyword>
<dbReference type="Proteomes" id="UP000234275">
    <property type="component" value="Unassembled WGS sequence"/>
</dbReference>
<dbReference type="Pfam" id="PF01222">
    <property type="entry name" value="ERG4_ERG24"/>
    <property type="match status" value="1"/>
</dbReference>
<keyword evidence="25" id="KW-1185">Reference proteome</keyword>